<keyword evidence="3" id="KW-1185">Reference proteome</keyword>
<organism evidence="2 3">
    <name type="scientific">Litoribacter ruber</name>
    <dbReference type="NCBI Taxonomy" id="702568"/>
    <lineage>
        <taxon>Bacteria</taxon>
        <taxon>Pseudomonadati</taxon>
        <taxon>Bacteroidota</taxon>
        <taxon>Cytophagia</taxon>
        <taxon>Cytophagales</taxon>
        <taxon>Cyclobacteriaceae</taxon>
        <taxon>Litoribacter</taxon>
    </lineage>
</organism>
<dbReference type="SUPFAM" id="SSF47240">
    <property type="entry name" value="Ferritin-like"/>
    <property type="match status" value="1"/>
</dbReference>
<sequence length="150" mass="16504">MDNPNKNTIDKLNDLIAIAADGREGYENAAENIEDHGAKASFRQFSQERASYVNQLQQEIIGLNGKPKDSDGDVQGALHRAWLEIKSTFTGGDREAIVNGCITGEESAIESYEKALEKEYISGSTRSLLNEQLSGIKNALNVIKSYRDNP</sequence>
<proteinExistence type="predicted"/>
<dbReference type="EMBL" id="JAHCMY010000001">
    <property type="protein sequence ID" value="MBS9523049.1"/>
    <property type="molecule type" value="Genomic_DNA"/>
</dbReference>
<accession>A0AAP2CGD5</accession>
<dbReference type="NCBIfam" id="TIGR02284">
    <property type="entry name" value="PA2169 family four-helix-bundle protein"/>
    <property type="match status" value="1"/>
</dbReference>
<dbReference type="PIRSF" id="PIRSF029477">
    <property type="entry name" value="UCP029477"/>
    <property type="match status" value="1"/>
</dbReference>
<reference evidence="2 3" key="1">
    <citation type="submission" date="2021-05" db="EMBL/GenBank/DDBJ databases">
        <authorList>
            <person name="Zhang Z.D."/>
            <person name="Osman G."/>
        </authorList>
    </citation>
    <scope>NUCLEOTIDE SEQUENCE [LARGE SCALE GENOMIC DNA]</scope>
    <source>
        <strain evidence="2 3">KCTC 32217</strain>
    </source>
</reference>
<dbReference type="AlphaFoldDB" id="A0AAP2CGD5"/>
<dbReference type="Gene3D" id="1.20.1260.10">
    <property type="match status" value="1"/>
</dbReference>
<dbReference type="InterPro" id="IPR009078">
    <property type="entry name" value="Ferritin-like_SF"/>
</dbReference>
<name>A0AAP2CGD5_9BACT</name>
<gene>
    <name evidence="2" type="ORF">KI659_03375</name>
</gene>
<dbReference type="InterPro" id="IPR012347">
    <property type="entry name" value="Ferritin-like"/>
</dbReference>
<evidence type="ECO:0000313" key="3">
    <source>
        <dbReference type="Proteomes" id="UP001319104"/>
    </source>
</evidence>
<evidence type="ECO:0000313" key="2">
    <source>
        <dbReference type="EMBL" id="MBS9523049.1"/>
    </source>
</evidence>
<evidence type="ECO:0000259" key="1">
    <source>
        <dbReference type="Pfam" id="PF09537"/>
    </source>
</evidence>
<dbReference type="InterPro" id="IPR016920">
    <property type="entry name" value="UCP029477"/>
</dbReference>
<dbReference type="RefSeq" id="WP_213943916.1">
    <property type="nucleotide sequence ID" value="NZ_JAHBGI010000003.1"/>
</dbReference>
<dbReference type="Pfam" id="PF09537">
    <property type="entry name" value="DUF2383"/>
    <property type="match status" value="1"/>
</dbReference>
<dbReference type="InterPro" id="IPR011971">
    <property type="entry name" value="CHP02284"/>
</dbReference>
<feature type="domain" description="DUF2383" evidence="1">
    <location>
        <begin position="8"/>
        <end position="118"/>
    </location>
</feature>
<dbReference type="InterPro" id="IPR019052">
    <property type="entry name" value="DUF2383"/>
</dbReference>
<protein>
    <submittedName>
        <fullName evidence="2">PA2169 family four-helix-bundle protein</fullName>
    </submittedName>
</protein>
<comment type="caution">
    <text evidence="2">The sequence shown here is derived from an EMBL/GenBank/DDBJ whole genome shotgun (WGS) entry which is preliminary data.</text>
</comment>
<dbReference type="Proteomes" id="UP001319104">
    <property type="component" value="Unassembled WGS sequence"/>
</dbReference>